<dbReference type="EMBL" id="QKNX01000002">
    <property type="protein sequence ID" value="TKR26228.1"/>
    <property type="molecule type" value="Genomic_DNA"/>
</dbReference>
<dbReference type="Proteomes" id="UP000308037">
    <property type="component" value="Unassembled WGS sequence"/>
</dbReference>
<keyword evidence="2" id="KW-1185">Reference proteome</keyword>
<evidence type="ECO:0000313" key="2">
    <source>
        <dbReference type="Proteomes" id="UP000308037"/>
    </source>
</evidence>
<evidence type="ECO:0000313" key="1">
    <source>
        <dbReference type="EMBL" id="TKR26228.1"/>
    </source>
</evidence>
<proteinExistence type="predicted"/>
<evidence type="ECO:0008006" key="3">
    <source>
        <dbReference type="Google" id="ProtNLM"/>
    </source>
</evidence>
<dbReference type="Gene3D" id="3.30.1050.10">
    <property type="entry name" value="SCP2 sterol-binding domain"/>
    <property type="match status" value="1"/>
</dbReference>
<reference evidence="1 2" key="1">
    <citation type="submission" date="2019-04" db="EMBL/GenBank/DDBJ databases">
        <title>Natronomonas sp. F20-122 a newhaloarchaeon isolated from a saline saltern of Isla Bacuta, Huelva, Spain.</title>
        <authorList>
            <person name="Duran-Viseras A."/>
            <person name="Sanchez-Porro C."/>
            <person name="Ventosa A."/>
        </authorList>
    </citation>
    <scope>NUCLEOTIDE SEQUENCE [LARGE SCALE GENOMIC DNA]</scope>
    <source>
        <strain evidence="1 2">F20-122</strain>
    </source>
</reference>
<dbReference type="RefSeq" id="WP_137276144.1">
    <property type="nucleotide sequence ID" value="NZ_QKNX01000002.1"/>
</dbReference>
<comment type="caution">
    <text evidence="1">The sequence shown here is derived from an EMBL/GenBank/DDBJ whole genome shotgun (WGS) entry which is preliminary data.</text>
</comment>
<protein>
    <recommendedName>
        <fullName evidence="3">SCP2 domain-containing protein</fullName>
    </recommendedName>
</protein>
<dbReference type="SUPFAM" id="SSF55718">
    <property type="entry name" value="SCP-like"/>
    <property type="match status" value="1"/>
</dbReference>
<accession>A0A4U5JED3</accession>
<organism evidence="1 2">
    <name type="scientific">Natronomonas salsuginis</name>
    <dbReference type="NCBI Taxonomy" id="2217661"/>
    <lineage>
        <taxon>Archaea</taxon>
        <taxon>Methanobacteriati</taxon>
        <taxon>Methanobacteriota</taxon>
        <taxon>Stenosarchaea group</taxon>
        <taxon>Halobacteria</taxon>
        <taxon>Halobacteriales</taxon>
        <taxon>Natronomonadaceae</taxon>
        <taxon>Natronomonas</taxon>
    </lineage>
</organism>
<name>A0A4U5JED3_9EURY</name>
<dbReference type="AlphaFoldDB" id="A0A4U5JED3"/>
<dbReference type="InterPro" id="IPR036527">
    <property type="entry name" value="SCP2_sterol-bd_dom_sf"/>
</dbReference>
<gene>
    <name evidence="1" type="ORF">DM868_06955</name>
</gene>
<sequence length="127" mass="14530">MSDFPSDEWAQEVAATVNDDAEFARIAREFDATVRFDFGDDAYAFELGDGGVRSVRDATAFSSWDLVLRAPMGTWETFLSESPPPFYNDLRSVWTQHDMTIEGDVLTAIQHWRPLKYLVEVFGEVRR</sequence>
<dbReference type="OrthoDB" id="381271at2157"/>